<name>A0A5B7E585_PORTR</name>
<accession>A0A5B7E585</accession>
<dbReference type="AlphaFoldDB" id="A0A5B7E585"/>
<gene>
    <name evidence="1" type="ORF">E2C01_021548</name>
</gene>
<dbReference type="Proteomes" id="UP000324222">
    <property type="component" value="Unassembled WGS sequence"/>
</dbReference>
<organism evidence="1 2">
    <name type="scientific">Portunus trituberculatus</name>
    <name type="common">Swimming crab</name>
    <name type="synonym">Neptunus trituberculatus</name>
    <dbReference type="NCBI Taxonomy" id="210409"/>
    <lineage>
        <taxon>Eukaryota</taxon>
        <taxon>Metazoa</taxon>
        <taxon>Ecdysozoa</taxon>
        <taxon>Arthropoda</taxon>
        <taxon>Crustacea</taxon>
        <taxon>Multicrustacea</taxon>
        <taxon>Malacostraca</taxon>
        <taxon>Eumalacostraca</taxon>
        <taxon>Eucarida</taxon>
        <taxon>Decapoda</taxon>
        <taxon>Pleocyemata</taxon>
        <taxon>Brachyura</taxon>
        <taxon>Eubrachyura</taxon>
        <taxon>Portunoidea</taxon>
        <taxon>Portunidae</taxon>
        <taxon>Portuninae</taxon>
        <taxon>Portunus</taxon>
    </lineage>
</organism>
<keyword evidence="2" id="KW-1185">Reference proteome</keyword>
<comment type="caution">
    <text evidence="1">The sequence shown here is derived from an EMBL/GenBank/DDBJ whole genome shotgun (WGS) entry which is preliminary data.</text>
</comment>
<evidence type="ECO:0000313" key="1">
    <source>
        <dbReference type="EMBL" id="MPC28346.1"/>
    </source>
</evidence>
<reference evidence="1 2" key="1">
    <citation type="submission" date="2019-05" db="EMBL/GenBank/DDBJ databases">
        <title>Another draft genome of Portunus trituberculatus and its Hox gene families provides insights of decapod evolution.</title>
        <authorList>
            <person name="Jeong J.-H."/>
            <person name="Song I."/>
            <person name="Kim S."/>
            <person name="Choi T."/>
            <person name="Kim D."/>
            <person name="Ryu S."/>
            <person name="Kim W."/>
        </authorList>
    </citation>
    <scope>NUCLEOTIDE SEQUENCE [LARGE SCALE GENOMIC DNA]</scope>
    <source>
        <tissue evidence="1">Muscle</tissue>
    </source>
</reference>
<dbReference type="EMBL" id="VSRR010001897">
    <property type="protein sequence ID" value="MPC28346.1"/>
    <property type="molecule type" value="Genomic_DNA"/>
</dbReference>
<protein>
    <submittedName>
        <fullName evidence="1">Uncharacterized protein</fullName>
    </submittedName>
</protein>
<sequence>MRALGSKGSPSARVRILSTGFLTRGNGFLAGCNSCGTTLSRRAGFPSSRISGGGSTAFSSSPAALLTTAPQGTWRDSASQRGLSALSSQAITGVRSGSSRCVWGQFP</sequence>
<evidence type="ECO:0000313" key="2">
    <source>
        <dbReference type="Proteomes" id="UP000324222"/>
    </source>
</evidence>
<proteinExistence type="predicted"/>